<proteinExistence type="predicted"/>
<dbReference type="PATRIC" id="fig|294.195.peg.4379"/>
<gene>
    <name evidence="2" type="ORF">PFL603g_04093</name>
    <name evidence="3" type="ORF">PS718_01680</name>
</gene>
<evidence type="ECO:0000256" key="1">
    <source>
        <dbReference type="SAM" id="SignalP"/>
    </source>
</evidence>
<dbReference type="AlphaFoldDB" id="A0A109KN92"/>
<feature type="signal peptide" evidence="1">
    <location>
        <begin position="1"/>
        <end position="22"/>
    </location>
</feature>
<accession>A0A109KN92</accession>
<evidence type="ECO:0000313" key="5">
    <source>
        <dbReference type="Proteomes" id="UP000325375"/>
    </source>
</evidence>
<keyword evidence="1" id="KW-0732">Signal</keyword>
<evidence type="ECO:0000313" key="4">
    <source>
        <dbReference type="Proteomes" id="UP000063434"/>
    </source>
</evidence>
<reference evidence="3 5" key="2">
    <citation type="submission" date="2019-09" db="EMBL/GenBank/DDBJ databases">
        <authorList>
            <person name="Chandra G."/>
            <person name="Truman W A."/>
        </authorList>
    </citation>
    <scope>NUCLEOTIDE SEQUENCE [LARGE SCALE GENOMIC DNA]</scope>
    <source>
        <strain evidence="3">PS718</strain>
    </source>
</reference>
<dbReference type="EMBL" id="CABVHX010000005">
    <property type="protein sequence ID" value="VVN88381.1"/>
    <property type="molecule type" value="Genomic_DNA"/>
</dbReference>
<reference evidence="2 4" key="1">
    <citation type="submission" date="2015-05" db="EMBL/GenBank/DDBJ databases">
        <title>A genomic and transcriptomic approach to investigate the blue pigment phenotype in Pseudomonas fluorescens.</title>
        <authorList>
            <person name="Andreani N.A."/>
            <person name="Cardazzo B."/>
        </authorList>
    </citation>
    <scope>NUCLEOTIDE SEQUENCE [LARGE SCALE GENOMIC DNA]</scope>
    <source>
        <strain evidence="2 4">Ps_40</strain>
    </source>
</reference>
<evidence type="ECO:0000313" key="2">
    <source>
        <dbReference type="EMBL" id="KWV72400.1"/>
    </source>
</evidence>
<organism evidence="2 4">
    <name type="scientific">Pseudomonas fluorescens</name>
    <dbReference type="NCBI Taxonomy" id="294"/>
    <lineage>
        <taxon>Bacteria</taxon>
        <taxon>Pseudomonadati</taxon>
        <taxon>Pseudomonadota</taxon>
        <taxon>Gammaproteobacteria</taxon>
        <taxon>Pseudomonadales</taxon>
        <taxon>Pseudomonadaceae</taxon>
        <taxon>Pseudomonas</taxon>
    </lineage>
</organism>
<sequence length="41" mass="4523">MKLAYWILASVLVAGMAAYTTARDSSGVCEVPHSTTYRVFR</sequence>
<feature type="chain" id="PRO_5036004024" evidence="1">
    <location>
        <begin position="23"/>
        <end position="41"/>
    </location>
</feature>
<dbReference type="Proteomes" id="UP000325375">
    <property type="component" value="Unassembled WGS sequence"/>
</dbReference>
<dbReference type="Proteomes" id="UP000063434">
    <property type="component" value="Unassembled WGS sequence"/>
</dbReference>
<name>A0A109KN92_PSEFL</name>
<dbReference type="EMBL" id="LCYC01000054">
    <property type="protein sequence ID" value="KWV72400.1"/>
    <property type="molecule type" value="Genomic_DNA"/>
</dbReference>
<evidence type="ECO:0000313" key="3">
    <source>
        <dbReference type="EMBL" id="VVN88381.1"/>
    </source>
</evidence>
<protein>
    <submittedName>
        <fullName evidence="2">Uncharacterized protein</fullName>
    </submittedName>
</protein>